<reference evidence="5" key="1">
    <citation type="journal article" date="2019" name="Int. J. Syst. Evol. Microbiol.">
        <title>The Global Catalogue of Microorganisms (GCM) 10K type strain sequencing project: providing services to taxonomists for standard genome sequencing and annotation.</title>
        <authorList>
            <consortium name="The Broad Institute Genomics Platform"/>
            <consortium name="The Broad Institute Genome Sequencing Center for Infectious Disease"/>
            <person name="Wu L."/>
            <person name="Ma J."/>
        </authorList>
    </citation>
    <scope>NUCLEOTIDE SEQUENCE [LARGE SCALE GENOMIC DNA]</scope>
    <source>
        <strain evidence="5">CGMCC 4.1469</strain>
    </source>
</reference>
<comment type="caution">
    <text evidence="4">The sequence shown here is derived from an EMBL/GenBank/DDBJ whole genome shotgun (WGS) entry which is preliminary data.</text>
</comment>
<keyword evidence="3" id="KW-0812">Transmembrane</keyword>
<keyword evidence="3" id="KW-0472">Membrane</keyword>
<keyword evidence="1" id="KW-0175">Coiled coil</keyword>
<sequence>MNSFDSALSRFAALWRLGLLLVAVLMTLAMGGLVLLLLGGFDFVAPLSDEVRPVVFMAWCSVLVLLALSHLLPLLRLNRARAAAHADETLGARRPVTTALEVSQQQAEATPLRQFLVDKLLWDGEREIEALSFFSMLPRRSIRRAALTSLAVLLVFAALCVANFAAVKTISARLLHPYADVPPYSPLQFEVTPARPKVVYGADAELEVRVTGGAVPEGVVLLTREDAGAPVSTAGAFAMGGGRFGQRLQRVTQPVQIAFAAGAARSPWLTVDVMRQPRVESVMLKIIPPAYSKRPAREFALGTSELVALAGSEVEARITSNRPLSGGEVTLTPPRSLSRDKPETVVARASGGREVTLRWKVKSPCLVRLDLKDITGASSAAPVELEQKMLPDNPPVVSLESPAGVTLATPESEVPLKIEVEDDLGLARIDLVRKLTGFRDRGRRLTEDAADQVYALDEKLEMKKLGVEPGQTLELHAEAHDHNPTLMGIASSSVGRIQVISTEDYAELMQARTTLKEFQARFSALNEAVQQVRESLDSGDRAAAQQAMQQAQELAEAMAKDFQAFDAEKQVAQEAQKIAQMMQGMQQRLAGGSKEEMEKMKQELGEAARRTQDLKDKGKQLAEIGRVLEMAAEFKSMHAQQQRLTKQLEELAREIMIGDMRNAAKLDKLARQQQAVLDRWKQWLPELRAAAEALPASEGELKKESLDFANAAESAGIQRSMETAMQQAKKDNTPNTFVNSQLALVGMDTLMNSDNKLCQSCKSGGIHFMTKEGLSETLAQMLAGMCKRRGMGKGEKPGQQPGQSPAGGDGDNGDGFSTEGDPMLNAPVYGPERMAFNDDSSMRGNHNSRGKSGQGQIVVTPQRADSISTEAVRAAAKRQISLRDVPERYREAVRKFYGEDAVLETSSSKEAKP</sequence>
<evidence type="ECO:0000313" key="4">
    <source>
        <dbReference type="EMBL" id="MFC5455882.1"/>
    </source>
</evidence>
<protein>
    <submittedName>
        <fullName evidence="4">Uncharacterized protein</fullName>
    </submittedName>
</protein>
<evidence type="ECO:0000256" key="2">
    <source>
        <dbReference type="SAM" id="MobiDB-lite"/>
    </source>
</evidence>
<name>A0ABW0KT31_9BACT</name>
<feature type="transmembrane region" description="Helical" evidence="3">
    <location>
        <begin position="145"/>
        <end position="166"/>
    </location>
</feature>
<dbReference type="RefSeq" id="WP_377167417.1">
    <property type="nucleotide sequence ID" value="NZ_JBHSMQ010000004.1"/>
</dbReference>
<feature type="coiled-coil region" evidence="1">
    <location>
        <begin position="590"/>
        <end position="654"/>
    </location>
</feature>
<dbReference type="EMBL" id="JBHSMQ010000004">
    <property type="protein sequence ID" value="MFC5455882.1"/>
    <property type="molecule type" value="Genomic_DNA"/>
</dbReference>
<evidence type="ECO:0000256" key="3">
    <source>
        <dbReference type="SAM" id="Phobius"/>
    </source>
</evidence>
<keyword evidence="5" id="KW-1185">Reference proteome</keyword>
<organism evidence="4 5">
    <name type="scientific">Prosthecobacter fluviatilis</name>
    <dbReference type="NCBI Taxonomy" id="445931"/>
    <lineage>
        <taxon>Bacteria</taxon>
        <taxon>Pseudomonadati</taxon>
        <taxon>Verrucomicrobiota</taxon>
        <taxon>Verrucomicrobiia</taxon>
        <taxon>Verrucomicrobiales</taxon>
        <taxon>Verrucomicrobiaceae</taxon>
        <taxon>Prosthecobacter</taxon>
    </lineage>
</organism>
<feature type="transmembrane region" description="Helical" evidence="3">
    <location>
        <begin position="12"/>
        <end position="36"/>
    </location>
</feature>
<feature type="region of interest" description="Disordered" evidence="2">
    <location>
        <begin position="789"/>
        <end position="865"/>
    </location>
</feature>
<keyword evidence="3" id="KW-1133">Transmembrane helix</keyword>
<proteinExistence type="predicted"/>
<accession>A0ABW0KT31</accession>
<feature type="transmembrane region" description="Helical" evidence="3">
    <location>
        <begin position="56"/>
        <end position="75"/>
    </location>
</feature>
<feature type="coiled-coil region" evidence="1">
    <location>
        <begin position="508"/>
        <end position="561"/>
    </location>
</feature>
<dbReference type="Proteomes" id="UP001596052">
    <property type="component" value="Unassembled WGS sequence"/>
</dbReference>
<feature type="compositionally biased region" description="Polar residues" evidence="2">
    <location>
        <begin position="838"/>
        <end position="865"/>
    </location>
</feature>
<evidence type="ECO:0000313" key="5">
    <source>
        <dbReference type="Proteomes" id="UP001596052"/>
    </source>
</evidence>
<evidence type="ECO:0000256" key="1">
    <source>
        <dbReference type="SAM" id="Coils"/>
    </source>
</evidence>
<gene>
    <name evidence="4" type="ORF">ACFQDI_13540</name>
</gene>